<name>A0A5C8D364_9SPIR</name>
<dbReference type="Pfam" id="PF05050">
    <property type="entry name" value="Methyltransf_21"/>
    <property type="match status" value="1"/>
</dbReference>
<comment type="caution">
    <text evidence="2">The sequence shown here is derived from an EMBL/GenBank/DDBJ whole genome shotgun (WGS) entry which is preliminary data.</text>
</comment>
<dbReference type="Gene3D" id="3.40.50.150">
    <property type="entry name" value="Vaccinia Virus protein VP39"/>
    <property type="match status" value="1"/>
</dbReference>
<evidence type="ECO:0000259" key="1">
    <source>
        <dbReference type="Pfam" id="PF05050"/>
    </source>
</evidence>
<feature type="domain" description="Methyltransferase FkbM" evidence="1">
    <location>
        <begin position="177"/>
        <end position="329"/>
    </location>
</feature>
<dbReference type="Proteomes" id="UP000324638">
    <property type="component" value="Unassembled WGS sequence"/>
</dbReference>
<accession>A0A5C8D364</accession>
<protein>
    <submittedName>
        <fullName evidence="2">FkbM family methyltransferase</fullName>
    </submittedName>
</protein>
<dbReference type="RefSeq" id="WP_147738066.1">
    <property type="nucleotide sequence ID" value="NZ_SAXU01000001.1"/>
</dbReference>
<dbReference type="GO" id="GO:0008168">
    <property type="term" value="F:methyltransferase activity"/>
    <property type="evidence" value="ECO:0007669"/>
    <property type="project" value="UniProtKB-KW"/>
</dbReference>
<reference evidence="2 3" key="1">
    <citation type="journal article" date="1992" name="Lakartidningen">
        <title>[Penicillin V and not amoxicillin is the first choice preparation in acute otitis].</title>
        <authorList>
            <person name="Kamme C."/>
            <person name="Lundgren K."/>
            <person name="Prellner K."/>
        </authorList>
    </citation>
    <scope>NUCLEOTIDE SEQUENCE [LARGE SCALE GENOMIC DNA]</scope>
    <source>
        <strain evidence="2 3">513A</strain>
    </source>
</reference>
<dbReference type="NCBIfam" id="TIGR01444">
    <property type="entry name" value="fkbM_fam"/>
    <property type="match status" value="1"/>
</dbReference>
<dbReference type="InterPro" id="IPR029063">
    <property type="entry name" value="SAM-dependent_MTases_sf"/>
</dbReference>
<dbReference type="InterPro" id="IPR006342">
    <property type="entry name" value="FkbM_mtfrase"/>
</dbReference>
<dbReference type="AlphaFoldDB" id="A0A5C8D364"/>
<dbReference type="SUPFAM" id="SSF53335">
    <property type="entry name" value="S-adenosyl-L-methionine-dependent methyltransferases"/>
    <property type="match status" value="1"/>
</dbReference>
<dbReference type="GO" id="GO:0032259">
    <property type="term" value="P:methylation"/>
    <property type="evidence" value="ECO:0007669"/>
    <property type="project" value="UniProtKB-KW"/>
</dbReference>
<organism evidence="2 3">
    <name type="scientific">Brachyspira aalborgi</name>
    <dbReference type="NCBI Taxonomy" id="29522"/>
    <lineage>
        <taxon>Bacteria</taxon>
        <taxon>Pseudomonadati</taxon>
        <taxon>Spirochaetota</taxon>
        <taxon>Spirochaetia</taxon>
        <taxon>Brachyspirales</taxon>
        <taxon>Brachyspiraceae</taxon>
        <taxon>Brachyspira</taxon>
    </lineage>
</organism>
<sequence length="374" mass="43740">MDINKLYEEHKKEIYDIDKIIEKEGVSLFGAGQYGEFVSEYLIKNGYKINCFIDNNPNKHGTKINNIEIVSKDSDPSKNSKAVLITAHHSIDEIIEENKHLYKHIMSFEKYLAIKRFYDFLNTRNMMDDNNSKKILDTLVYAKITGCESLCQNIYSDNQYFDIPKFKFGSINEIFFNVGAYTGDTVERIIYSRLGGFKHIYAFEPGKKQFEAMNIRIERLKKEWAINDNKISLVNLGVSDKNETLEFNDNSDLLCNRVSNIKENTIKIQTCSVDNFLNGKEINFLISDIEGYEINMLKGAINTIKNYKPKMAISVYHKPDDLLTIPEFIKNLVPEYKFALRHHNITFDDTVLYCWIEKTRRDETRRDETRRDIL</sequence>
<dbReference type="Gene3D" id="3.40.50.720">
    <property type="entry name" value="NAD(P)-binding Rossmann-like Domain"/>
    <property type="match status" value="1"/>
</dbReference>
<evidence type="ECO:0000313" key="3">
    <source>
        <dbReference type="Proteomes" id="UP000324638"/>
    </source>
</evidence>
<keyword evidence="2" id="KW-0489">Methyltransferase</keyword>
<evidence type="ECO:0000313" key="2">
    <source>
        <dbReference type="EMBL" id="TXJ19716.1"/>
    </source>
</evidence>
<dbReference type="EMBL" id="SAXU01000001">
    <property type="protein sequence ID" value="TXJ19716.1"/>
    <property type="molecule type" value="Genomic_DNA"/>
</dbReference>
<keyword evidence="2" id="KW-0808">Transferase</keyword>
<gene>
    <name evidence="2" type="ORF">EPJ79_00735</name>
</gene>
<proteinExistence type="predicted"/>